<name>A0AAN5I6U5_9BILA</name>
<proteinExistence type="predicted"/>
<dbReference type="AlphaFoldDB" id="A0AAN5I6U5"/>
<reference evidence="2" key="1">
    <citation type="submission" date="2022-10" db="EMBL/GenBank/DDBJ databases">
        <title>Genome assembly of Pristionchus species.</title>
        <authorList>
            <person name="Yoshida K."/>
            <person name="Sommer R.J."/>
        </authorList>
    </citation>
    <scope>NUCLEOTIDE SEQUENCE [LARGE SCALE GENOMIC DNA]</scope>
    <source>
        <strain evidence="2">RS5460</strain>
    </source>
</reference>
<gene>
    <name evidence="1" type="ORF">PMAYCL1PPCAC_23819</name>
</gene>
<feature type="non-terminal residue" evidence="1">
    <location>
        <position position="210"/>
    </location>
</feature>
<evidence type="ECO:0000313" key="1">
    <source>
        <dbReference type="EMBL" id="GMR53624.1"/>
    </source>
</evidence>
<organism evidence="1 2">
    <name type="scientific">Pristionchus mayeri</name>
    <dbReference type="NCBI Taxonomy" id="1317129"/>
    <lineage>
        <taxon>Eukaryota</taxon>
        <taxon>Metazoa</taxon>
        <taxon>Ecdysozoa</taxon>
        <taxon>Nematoda</taxon>
        <taxon>Chromadorea</taxon>
        <taxon>Rhabditida</taxon>
        <taxon>Rhabditina</taxon>
        <taxon>Diplogasteromorpha</taxon>
        <taxon>Diplogasteroidea</taxon>
        <taxon>Neodiplogasteridae</taxon>
        <taxon>Pristionchus</taxon>
    </lineage>
</organism>
<accession>A0AAN5I6U5</accession>
<sequence length="210" mass="22723">YATLISKQHALSATTISHSVFSSSDLTPCLLLGLLLDVHGCLSRLRNHIFLLGENNLHVARRRHIGVDTSVSTVRASAHLCSTLHLDVVNDQMIDIESLIFGVALSVSEQLKNIIAGLHRPPSLSGLECLALSLSANSTLEFAERDDLFLLHHIGEVTLSALERHSSDGRSNLTGVLEVNTEIRPLGLARLRAILGLSGVMNLGHRRGLP</sequence>
<evidence type="ECO:0000313" key="2">
    <source>
        <dbReference type="Proteomes" id="UP001328107"/>
    </source>
</evidence>
<protein>
    <submittedName>
        <fullName evidence="1">Uncharacterized protein</fullName>
    </submittedName>
</protein>
<feature type="non-terminal residue" evidence="1">
    <location>
        <position position="1"/>
    </location>
</feature>
<dbReference type="EMBL" id="BTRK01000005">
    <property type="protein sequence ID" value="GMR53624.1"/>
    <property type="molecule type" value="Genomic_DNA"/>
</dbReference>
<comment type="caution">
    <text evidence="1">The sequence shown here is derived from an EMBL/GenBank/DDBJ whole genome shotgun (WGS) entry which is preliminary data.</text>
</comment>
<keyword evidence="2" id="KW-1185">Reference proteome</keyword>
<dbReference type="Proteomes" id="UP001328107">
    <property type="component" value="Unassembled WGS sequence"/>
</dbReference>